<dbReference type="RefSeq" id="WP_072997662.1">
    <property type="nucleotide sequence ID" value="NZ_FRAM01000002.1"/>
</dbReference>
<evidence type="ECO:0000313" key="3">
    <source>
        <dbReference type="Proteomes" id="UP000184498"/>
    </source>
</evidence>
<dbReference type="GO" id="GO:0016740">
    <property type="term" value="F:transferase activity"/>
    <property type="evidence" value="ECO:0007669"/>
    <property type="project" value="UniProtKB-KW"/>
</dbReference>
<evidence type="ECO:0000313" key="2">
    <source>
        <dbReference type="EMBL" id="SHK34903.1"/>
    </source>
</evidence>
<feature type="domain" description="Polysaccharide pyruvyl transferase" evidence="1">
    <location>
        <begin position="50"/>
        <end position="291"/>
    </location>
</feature>
<dbReference type="STRING" id="216903.SAMN05444371_2033"/>
<dbReference type="Proteomes" id="UP000184498">
    <property type="component" value="Unassembled WGS sequence"/>
</dbReference>
<accession>A0A1M6RR30</accession>
<sequence>MTLSSIFSFRFKYNILLFIQKFKGYPFFKRIEISKDRNKAFFFLAADYGNLGDCAITFAQTKFIEENSNYEVIEIPISKTAEGIWFVKEKITKADIVVTVGGGNMGEMYDQIEFLRQLVIKNFPANKIISFPQTFDFSDSSLGKKSLVIAKKIYSRHTNLHLVAREETSYKQMKLEFNHNQIYITPDIVLSLSENLQKKREGVIICMRADEEKRLTPEENSSVIELIKNNFNKYEFYDTHIGNTNLNSKEREYELNKIWKAFSNCKLVITDRLHGMIFCHITNTPALVFQNTNHKVRETYDWIRKNSNIKVVSNFDLNDVESFIKEFQSQRDNYITNCDLDYSPLIKLLN</sequence>
<dbReference type="EMBL" id="FRAM01000002">
    <property type="protein sequence ID" value="SHK34903.1"/>
    <property type="molecule type" value="Genomic_DNA"/>
</dbReference>
<reference evidence="3" key="1">
    <citation type="submission" date="2016-11" db="EMBL/GenBank/DDBJ databases">
        <authorList>
            <person name="Varghese N."/>
            <person name="Submissions S."/>
        </authorList>
    </citation>
    <scope>NUCLEOTIDE SEQUENCE [LARGE SCALE GENOMIC DNA]</scope>
    <source>
        <strain evidence="3">DSM 18016</strain>
    </source>
</reference>
<dbReference type="OrthoDB" id="9807674at2"/>
<dbReference type="Pfam" id="PF04230">
    <property type="entry name" value="PS_pyruv_trans"/>
    <property type="match status" value="1"/>
</dbReference>
<protein>
    <submittedName>
        <fullName evidence="2">Exopolysaccharide biosynthesis protein EpsI, predicted pyruvyl transferase</fullName>
    </submittedName>
</protein>
<gene>
    <name evidence="2" type="ORF">SAMN05444371_2033</name>
</gene>
<evidence type="ECO:0000259" key="1">
    <source>
        <dbReference type="Pfam" id="PF04230"/>
    </source>
</evidence>
<keyword evidence="3" id="KW-1185">Reference proteome</keyword>
<name>A0A1M6RR30_9FLAO</name>
<keyword evidence="2" id="KW-0808">Transferase</keyword>
<proteinExistence type="predicted"/>
<dbReference type="AlphaFoldDB" id="A0A1M6RR30"/>
<organism evidence="2 3">
    <name type="scientific">Epilithonimonas mollis</name>
    <dbReference type="NCBI Taxonomy" id="216903"/>
    <lineage>
        <taxon>Bacteria</taxon>
        <taxon>Pseudomonadati</taxon>
        <taxon>Bacteroidota</taxon>
        <taxon>Flavobacteriia</taxon>
        <taxon>Flavobacteriales</taxon>
        <taxon>Weeksellaceae</taxon>
        <taxon>Chryseobacterium group</taxon>
        <taxon>Epilithonimonas</taxon>
    </lineage>
</organism>
<dbReference type="InterPro" id="IPR007345">
    <property type="entry name" value="Polysacch_pyruvyl_Trfase"/>
</dbReference>